<keyword evidence="5" id="KW-1003">Cell membrane</keyword>
<dbReference type="AlphaFoldDB" id="A0A8H7R3M1"/>
<feature type="transmembrane region" description="Helical" evidence="15">
    <location>
        <begin position="141"/>
        <end position="158"/>
    </location>
</feature>
<evidence type="ECO:0000256" key="10">
    <source>
        <dbReference type="ARBA" id="ARBA00023065"/>
    </source>
</evidence>
<dbReference type="InterPro" id="IPR039261">
    <property type="entry name" value="FNR_nucleotide-bd"/>
</dbReference>
<evidence type="ECO:0000256" key="11">
    <source>
        <dbReference type="ARBA" id="ARBA00023136"/>
    </source>
</evidence>
<dbReference type="SFLD" id="SFLDG01168">
    <property type="entry name" value="Ferric_reductase_subgroup_(FRE"/>
    <property type="match status" value="1"/>
</dbReference>
<evidence type="ECO:0000256" key="4">
    <source>
        <dbReference type="ARBA" id="ARBA00022448"/>
    </source>
</evidence>
<dbReference type="InterPro" id="IPR013087">
    <property type="entry name" value="Znf_C2H2_type"/>
</dbReference>
<dbReference type="GO" id="GO:0006826">
    <property type="term" value="P:iron ion transport"/>
    <property type="evidence" value="ECO:0007669"/>
    <property type="project" value="TreeGrafter"/>
</dbReference>
<organism evidence="17 18">
    <name type="scientific">Mucor saturninus</name>
    <dbReference type="NCBI Taxonomy" id="64648"/>
    <lineage>
        <taxon>Eukaryota</taxon>
        <taxon>Fungi</taxon>
        <taxon>Fungi incertae sedis</taxon>
        <taxon>Mucoromycota</taxon>
        <taxon>Mucoromycotina</taxon>
        <taxon>Mucoromycetes</taxon>
        <taxon>Mucorales</taxon>
        <taxon>Mucorineae</taxon>
        <taxon>Mucoraceae</taxon>
        <taxon>Mucor</taxon>
    </lineage>
</organism>
<feature type="region of interest" description="Disordered" evidence="14">
    <location>
        <begin position="420"/>
        <end position="439"/>
    </location>
</feature>
<feature type="transmembrane region" description="Helical" evidence="15">
    <location>
        <begin position="33"/>
        <end position="52"/>
    </location>
</feature>
<dbReference type="InterPro" id="IPR017927">
    <property type="entry name" value="FAD-bd_FR_type"/>
</dbReference>
<dbReference type="Pfam" id="PF08022">
    <property type="entry name" value="FAD_binding_8"/>
    <property type="match status" value="1"/>
</dbReference>
<feature type="domain" description="FAD-binding FR-type" evidence="16">
    <location>
        <begin position="204"/>
        <end position="313"/>
    </location>
</feature>
<dbReference type="GO" id="GO:0005886">
    <property type="term" value="C:plasma membrane"/>
    <property type="evidence" value="ECO:0007669"/>
    <property type="project" value="UniProtKB-SubCell"/>
</dbReference>
<evidence type="ECO:0000256" key="15">
    <source>
        <dbReference type="SAM" id="Phobius"/>
    </source>
</evidence>
<evidence type="ECO:0000256" key="14">
    <source>
        <dbReference type="SAM" id="MobiDB-lite"/>
    </source>
</evidence>
<keyword evidence="9" id="KW-0560">Oxidoreductase</keyword>
<keyword evidence="6 15" id="KW-0812">Transmembrane</keyword>
<dbReference type="InterPro" id="IPR013130">
    <property type="entry name" value="Fe3_Rdtase_TM_dom"/>
</dbReference>
<dbReference type="CDD" id="cd06186">
    <property type="entry name" value="NOX_Duox_like_FAD_NADP"/>
    <property type="match status" value="1"/>
</dbReference>
<keyword evidence="10" id="KW-0406">Ion transport</keyword>
<evidence type="ECO:0000259" key="16">
    <source>
        <dbReference type="PROSITE" id="PS51384"/>
    </source>
</evidence>
<name>A0A8H7R3M1_9FUNG</name>
<evidence type="ECO:0000256" key="3">
    <source>
        <dbReference type="ARBA" id="ARBA00012668"/>
    </source>
</evidence>
<dbReference type="PROSITE" id="PS51384">
    <property type="entry name" value="FAD_FR"/>
    <property type="match status" value="1"/>
</dbReference>
<keyword evidence="11 15" id="KW-0472">Membrane</keyword>
<protein>
    <recommendedName>
        <fullName evidence="3">ferric-chelate reductase (NADPH)</fullName>
        <ecNumber evidence="3">1.16.1.9</ecNumber>
    </recommendedName>
</protein>
<dbReference type="GO" id="GO:0052851">
    <property type="term" value="F:ferric-chelate reductase (NADPH) activity"/>
    <property type="evidence" value="ECO:0007669"/>
    <property type="project" value="UniProtKB-EC"/>
</dbReference>
<keyword evidence="18" id="KW-1185">Reference proteome</keyword>
<evidence type="ECO:0000313" key="17">
    <source>
        <dbReference type="EMBL" id="KAG2203894.1"/>
    </source>
</evidence>
<dbReference type="PROSITE" id="PS00028">
    <property type="entry name" value="ZINC_FINGER_C2H2_1"/>
    <property type="match status" value="1"/>
</dbReference>
<comment type="subcellular location">
    <subcellularLocation>
        <location evidence="1">Cell membrane</location>
        <topology evidence="1">Multi-pass membrane protein</topology>
    </subcellularLocation>
</comment>
<evidence type="ECO:0000256" key="13">
    <source>
        <dbReference type="ARBA" id="ARBA00048483"/>
    </source>
</evidence>
<dbReference type="Gene3D" id="2.40.30.10">
    <property type="entry name" value="Translation factors"/>
    <property type="match status" value="1"/>
</dbReference>
<dbReference type="SUPFAM" id="SSF63380">
    <property type="entry name" value="Riboflavin synthase domain-like"/>
    <property type="match status" value="1"/>
</dbReference>
<evidence type="ECO:0000256" key="9">
    <source>
        <dbReference type="ARBA" id="ARBA00023002"/>
    </source>
</evidence>
<accession>A0A8H7R3M1</accession>
<dbReference type="Proteomes" id="UP000603453">
    <property type="component" value="Unassembled WGS sequence"/>
</dbReference>
<evidence type="ECO:0000256" key="5">
    <source>
        <dbReference type="ARBA" id="ARBA00022475"/>
    </source>
</evidence>
<keyword evidence="7" id="KW-0249">Electron transport</keyword>
<sequence length="599" mass="67516">MVPTTLGTQYRKYENRIINIFSYSPFNGVCPPLGAFLLVCALLSAILPLLLLNVDLKLNSNRAGFLALALVPFLLSSTGKNSAVSFLTGISTIKMNFLHRILGLALVVCATVHMAFMLQSWAKFPTFMQSQLQVTKVQYGLAGYGSLCVVILGSFLPVRKYCYELFLGTHLLGVVFIGLIAVHTPYAMRYFISGLFCYSLNLVAVWFAKTYMAQARFEVLPEGCTKISIRLSSPIKKHHIGQHINLCIPTISAFQWHPFTITSVQQQHTKHQYSIEVCVIARGNFTNALYKKANPSQELPVFVSGPFGSQCIQSMDILNNQSSVVIASGGAGVTFGMRLLRELTDTLITYDENKSVNDTLNHWKTKDIYFYWTVKRPLELEWFRHELEQLNYLYEQNKQFPRLHIQLHVTSKEESVNETSSCTFDESTTHSSGVASEGFLNEKSNNAARKSVEITQGERLDPKSLLPLESSTGAFVYLEYACFVCGNILGNATTCINHVRRLHGYVIPPRPAGEKRPRNADYGYVDDHSDPYTIIEYACPCCWFHSPEGDLETLNEHIREEHEPTKVKNHDISDVNTEFAKNIAKKLDELNELFKDLLQ</sequence>
<dbReference type="PANTHER" id="PTHR32361:SF9">
    <property type="entry name" value="FERRIC REDUCTASE TRANSMEMBRANE COMPONENT 3-RELATED"/>
    <property type="match status" value="1"/>
</dbReference>
<dbReference type="InterPro" id="IPR013112">
    <property type="entry name" value="FAD-bd_8"/>
</dbReference>
<evidence type="ECO:0000256" key="1">
    <source>
        <dbReference type="ARBA" id="ARBA00004651"/>
    </source>
</evidence>
<dbReference type="GO" id="GO:0015677">
    <property type="term" value="P:copper ion import"/>
    <property type="evidence" value="ECO:0007669"/>
    <property type="project" value="TreeGrafter"/>
</dbReference>
<reference evidence="17" key="1">
    <citation type="submission" date="2020-12" db="EMBL/GenBank/DDBJ databases">
        <title>Metabolic potential, ecology and presence of endohyphal bacteria is reflected in genomic diversity of Mucoromycotina.</title>
        <authorList>
            <person name="Muszewska A."/>
            <person name="Okrasinska A."/>
            <person name="Steczkiewicz K."/>
            <person name="Drgas O."/>
            <person name="Orlowska M."/>
            <person name="Perlinska-Lenart U."/>
            <person name="Aleksandrzak-Piekarczyk T."/>
            <person name="Szatraj K."/>
            <person name="Zielenkiewicz U."/>
            <person name="Pilsyk S."/>
            <person name="Malc E."/>
            <person name="Mieczkowski P."/>
            <person name="Kruszewska J.S."/>
            <person name="Biernat P."/>
            <person name="Pawlowska J."/>
        </authorList>
    </citation>
    <scope>NUCLEOTIDE SEQUENCE</scope>
    <source>
        <strain evidence="17">WA0000017839</strain>
    </source>
</reference>
<feature type="transmembrane region" description="Helical" evidence="15">
    <location>
        <begin position="101"/>
        <end position="121"/>
    </location>
</feature>
<evidence type="ECO:0000256" key="6">
    <source>
        <dbReference type="ARBA" id="ARBA00022692"/>
    </source>
</evidence>
<dbReference type="SFLD" id="SFLDS00052">
    <property type="entry name" value="Ferric_Reductase_Domain"/>
    <property type="match status" value="1"/>
</dbReference>
<dbReference type="EMBL" id="JAEPRD010000048">
    <property type="protein sequence ID" value="KAG2203894.1"/>
    <property type="molecule type" value="Genomic_DNA"/>
</dbReference>
<evidence type="ECO:0000256" key="7">
    <source>
        <dbReference type="ARBA" id="ARBA00022982"/>
    </source>
</evidence>
<evidence type="ECO:0000256" key="8">
    <source>
        <dbReference type="ARBA" id="ARBA00022989"/>
    </source>
</evidence>
<dbReference type="EC" id="1.16.1.9" evidence="3"/>
<evidence type="ECO:0000313" key="18">
    <source>
        <dbReference type="Proteomes" id="UP000603453"/>
    </source>
</evidence>
<gene>
    <name evidence="17" type="ORF">INT47_007477</name>
</gene>
<proteinExistence type="inferred from homology"/>
<dbReference type="GO" id="GO:0006879">
    <property type="term" value="P:intracellular iron ion homeostasis"/>
    <property type="evidence" value="ECO:0007669"/>
    <property type="project" value="TreeGrafter"/>
</dbReference>
<keyword evidence="4" id="KW-0813">Transport</keyword>
<evidence type="ECO:0000256" key="2">
    <source>
        <dbReference type="ARBA" id="ARBA00006278"/>
    </source>
</evidence>
<dbReference type="Pfam" id="PF01794">
    <property type="entry name" value="Ferric_reduct"/>
    <property type="match status" value="1"/>
</dbReference>
<feature type="transmembrane region" description="Helical" evidence="15">
    <location>
        <begin position="165"/>
        <end position="184"/>
    </location>
</feature>
<dbReference type="PANTHER" id="PTHR32361">
    <property type="entry name" value="FERRIC/CUPRIC REDUCTASE TRANSMEMBRANE COMPONENT"/>
    <property type="match status" value="1"/>
</dbReference>
<dbReference type="InterPro" id="IPR017938">
    <property type="entry name" value="Riboflavin_synthase-like_b-brl"/>
</dbReference>
<dbReference type="OrthoDB" id="167398at2759"/>
<dbReference type="InterPro" id="IPR013121">
    <property type="entry name" value="Fe_red_NAD-bd_6"/>
</dbReference>
<dbReference type="Gene3D" id="3.40.50.80">
    <property type="entry name" value="Nucleotide-binding domain of ferredoxin-NADP reductase (FNR) module"/>
    <property type="match status" value="1"/>
</dbReference>
<keyword evidence="12" id="KW-0325">Glycoprotein</keyword>
<comment type="catalytic activity">
    <reaction evidence="13">
        <text>2 a Fe(II)-siderophore + NADP(+) + H(+) = 2 a Fe(III)-siderophore + NADPH</text>
        <dbReference type="Rhea" id="RHEA:28795"/>
        <dbReference type="Rhea" id="RHEA-COMP:11342"/>
        <dbReference type="Rhea" id="RHEA-COMP:11344"/>
        <dbReference type="ChEBI" id="CHEBI:15378"/>
        <dbReference type="ChEBI" id="CHEBI:29033"/>
        <dbReference type="ChEBI" id="CHEBI:29034"/>
        <dbReference type="ChEBI" id="CHEBI:57783"/>
        <dbReference type="ChEBI" id="CHEBI:58349"/>
        <dbReference type="EC" id="1.16.1.9"/>
    </reaction>
</comment>
<evidence type="ECO:0000256" key="12">
    <source>
        <dbReference type="ARBA" id="ARBA00023180"/>
    </source>
</evidence>
<feature type="compositionally biased region" description="Polar residues" evidence="14">
    <location>
        <begin position="420"/>
        <end position="434"/>
    </location>
</feature>
<dbReference type="Pfam" id="PF08030">
    <property type="entry name" value="NAD_binding_6"/>
    <property type="match status" value="1"/>
</dbReference>
<keyword evidence="8 15" id="KW-1133">Transmembrane helix</keyword>
<dbReference type="InterPro" id="IPR051410">
    <property type="entry name" value="Ferric/Cupric_Reductase"/>
</dbReference>
<comment type="caution">
    <text evidence="17">The sequence shown here is derived from an EMBL/GenBank/DDBJ whole genome shotgun (WGS) entry which is preliminary data.</text>
</comment>
<comment type="similarity">
    <text evidence="2">Belongs to the ferric reductase (FRE) family.</text>
</comment>